<protein>
    <recommendedName>
        <fullName evidence="2">tRNA(Phe) (4-demethylwyosine(37)-C(7)) aminocarboxypropyltransferase</fullName>
        <ecNumber evidence="2">2.5.1.114</ecNumber>
    </recommendedName>
</protein>
<keyword evidence="5" id="KW-0819">tRNA processing</keyword>
<dbReference type="Pfam" id="PF25133">
    <property type="entry name" value="TYW2_N_2"/>
    <property type="match status" value="1"/>
</dbReference>
<evidence type="ECO:0000256" key="2">
    <source>
        <dbReference type="ARBA" id="ARBA00012265"/>
    </source>
</evidence>
<organism evidence="8 9">
    <name type="scientific">Tegillarca granosa</name>
    <name type="common">Malaysian cockle</name>
    <name type="synonym">Anadara granosa</name>
    <dbReference type="NCBI Taxonomy" id="220873"/>
    <lineage>
        <taxon>Eukaryota</taxon>
        <taxon>Metazoa</taxon>
        <taxon>Spiralia</taxon>
        <taxon>Lophotrochozoa</taxon>
        <taxon>Mollusca</taxon>
        <taxon>Bivalvia</taxon>
        <taxon>Autobranchia</taxon>
        <taxon>Pteriomorphia</taxon>
        <taxon>Arcoida</taxon>
        <taxon>Arcoidea</taxon>
        <taxon>Arcidae</taxon>
        <taxon>Tegillarca</taxon>
    </lineage>
</organism>
<evidence type="ECO:0000256" key="4">
    <source>
        <dbReference type="ARBA" id="ARBA00022691"/>
    </source>
</evidence>
<keyword evidence="3" id="KW-0808">Transferase</keyword>
<reference evidence="8 9" key="1">
    <citation type="submission" date="2022-12" db="EMBL/GenBank/DDBJ databases">
        <title>Chromosome-level genome of Tegillarca granosa.</title>
        <authorList>
            <person name="Kim J."/>
        </authorList>
    </citation>
    <scope>NUCLEOTIDE SEQUENCE [LARGE SCALE GENOMIC DNA]</scope>
    <source>
        <strain evidence="8">Teg-2019</strain>
        <tissue evidence="8">Adductor muscle</tissue>
    </source>
</reference>
<comment type="pathway">
    <text evidence="1">tRNA modification; wybutosine-tRNA(Phe) biosynthesis.</text>
</comment>
<keyword evidence="9" id="KW-1185">Reference proteome</keyword>
<evidence type="ECO:0000256" key="1">
    <source>
        <dbReference type="ARBA" id="ARBA00004797"/>
    </source>
</evidence>
<dbReference type="Proteomes" id="UP001217089">
    <property type="component" value="Unassembled WGS sequence"/>
</dbReference>
<feature type="domain" description="SAM-dependent methyltransferase TRM5/TYW2-type" evidence="7">
    <location>
        <begin position="104"/>
        <end position="358"/>
    </location>
</feature>
<dbReference type="PANTHER" id="PTHR23245">
    <property type="entry name" value="TRNA METHYLTRANSFERASE"/>
    <property type="match status" value="1"/>
</dbReference>
<dbReference type="InterPro" id="IPR056743">
    <property type="entry name" value="TRM5-TYW2-like_MTfase"/>
</dbReference>
<dbReference type="EC" id="2.5.1.114" evidence="2"/>
<accession>A0ABQ9E3I9</accession>
<proteinExistence type="predicted"/>
<dbReference type="EMBL" id="JARBDR010000921">
    <property type="protein sequence ID" value="KAJ8299705.1"/>
    <property type="molecule type" value="Genomic_DNA"/>
</dbReference>
<evidence type="ECO:0000256" key="6">
    <source>
        <dbReference type="ARBA" id="ARBA00049400"/>
    </source>
</evidence>
<keyword evidence="4" id="KW-0949">S-adenosyl-L-methionine</keyword>
<dbReference type="Gene3D" id="3.30.300.110">
    <property type="entry name" value="Met-10+ protein-like domains"/>
    <property type="match status" value="1"/>
</dbReference>
<evidence type="ECO:0000256" key="3">
    <source>
        <dbReference type="ARBA" id="ARBA00022679"/>
    </source>
</evidence>
<dbReference type="PROSITE" id="PS51684">
    <property type="entry name" value="SAM_MT_TRM5_TYW2"/>
    <property type="match status" value="1"/>
</dbReference>
<evidence type="ECO:0000259" key="7">
    <source>
        <dbReference type="PROSITE" id="PS51684"/>
    </source>
</evidence>
<evidence type="ECO:0000313" key="8">
    <source>
        <dbReference type="EMBL" id="KAJ8299705.1"/>
    </source>
</evidence>
<comment type="caution">
    <text evidence="8">The sequence shown here is derived from an EMBL/GenBank/DDBJ whole genome shotgun (WGS) entry which is preliminary data.</text>
</comment>
<dbReference type="InterPro" id="IPR029063">
    <property type="entry name" value="SAM-dependent_MTases_sf"/>
</dbReference>
<comment type="catalytic activity">
    <reaction evidence="6">
        <text>4-demethylwyosine(37) in tRNA(Phe) + S-adenosyl-L-methionine = 4-demethyl-7-[(3S)-3-amino-3-carboxypropyl]wyosine(37) in tRNA(Phe) + S-methyl-5'-thioadenosine + H(+)</text>
        <dbReference type="Rhea" id="RHEA:36355"/>
        <dbReference type="Rhea" id="RHEA-COMP:10164"/>
        <dbReference type="Rhea" id="RHEA-COMP:10378"/>
        <dbReference type="ChEBI" id="CHEBI:15378"/>
        <dbReference type="ChEBI" id="CHEBI:17509"/>
        <dbReference type="ChEBI" id="CHEBI:59789"/>
        <dbReference type="ChEBI" id="CHEBI:64315"/>
        <dbReference type="ChEBI" id="CHEBI:73550"/>
        <dbReference type="EC" id="2.5.1.114"/>
    </reaction>
</comment>
<sequence length="360" mass="40929">MQCKGYWDETRKLKRIESGKVAIPVAFENETEFENLELIITEALNSRQLTEITEFKIDNVLLPPSKKSQIQTPHDKLLKALAEMLRVNKIEFTDELKKDVPGHWEVHGDLVLFPEKIFQCQIWKKLEPDIWRDIAAVFDCKKVAQKSVVSRDGFRTPQVTLLYGDNGWIHQVDNGLRIAKFNCEEEIVVDLYAGIGYFTIPYLVHAQAKYVHACEWNPDAVCPTGIAERVNLGLIPSSEPGWRVACAALNPVKGGILHIHNNVTSGQEYFNTGNSELNQGGIFNSLFNTLNKSCYSKHESDELLVDSAVCNGNKCLNYKEVGTRIHKNKWTTNILHIEHVKSYAPHIDHLVLDLECHPDR</sequence>
<dbReference type="SUPFAM" id="SSF53335">
    <property type="entry name" value="S-adenosyl-L-methionine-dependent methyltransferases"/>
    <property type="match status" value="1"/>
</dbReference>
<dbReference type="Gene3D" id="3.40.50.150">
    <property type="entry name" value="Vaccinia Virus protein VP39"/>
    <property type="match status" value="2"/>
</dbReference>
<dbReference type="InterPro" id="IPR030382">
    <property type="entry name" value="MeTrfase_TRM5/TYW2"/>
</dbReference>
<name>A0ABQ9E3I9_TEGGR</name>
<evidence type="ECO:0000256" key="5">
    <source>
        <dbReference type="ARBA" id="ARBA00022694"/>
    </source>
</evidence>
<dbReference type="InterPro" id="IPR056744">
    <property type="entry name" value="TRM5/TYW2-like_N"/>
</dbReference>
<dbReference type="PANTHER" id="PTHR23245:SF25">
    <property type="entry name" value="TRNA WYBUTOSINE-SYNTHESIZING PROTEIN 2 HOMOLOG"/>
    <property type="match status" value="1"/>
</dbReference>
<evidence type="ECO:0000313" key="9">
    <source>
        <dbReference type="Proteomes" id="UP001217089"/>
    </source>
</evidence>
<dbReference type="Pfam" id="PF02475">
    <property type="entry name" value="TRM5-TYW2_MTfase"/>
    <property type="match status" value="1"/>
</dbReference>
<gene>
    <name evidence="8" type="ORF">KUTeg_023765</name>
</gene>